<proteinExistence type="inferred from homology"/>
<dbReference type="PANTHER" id="PTHR34696">
    <property type="entry name" value="PHOSPHORIBOSYLFORMYLGLYCINAMIDINE SYNTHASE SUBUNIT PURS"/>
    <property type="match status" value="1"/>
</dbReference>
<evidence type="ECO:0000256" key="4">
    <source>
        <dbReference type="ARBA" id="ARBA00022755"/>
    </source>
</evidence>
<name>E6LXE0_9ACTO</name>
<dbReference type="InterPro" id="IPR036604">
    <property type="entry name" value="PurS-like_sf"/>
</dbReference>
<comment type="caution">
    <text evidence="7">The sequence shown here is derived from an EMBL/GenBank/DDBJ whole genome shotgun (WGS) entry which is preliminary data.</text>
</comment>
<evidence type="ECO:0000256" key="5">
    <source>
        <dbReference type="ARBA" id="ARBA00022840"/>
    </source>
</evidence>
<evidence type="ECO:0000256" key="6">
    <source>
        <dbReference type="HAMAP-Rule" id="MF_01926"/>
    </source>
</evidence>
<dbReference type="Pfam" id="PF02700">
    <property type="entry name" value="PurS"/>
    <property type="match status" value="1"/>
</dbReference>
<comment type="subcellular location">
    <subcellularLocation>
        <location evidence="6">Cytoplasm</location>
    </subcellularLocation>
</comment>
<dbReference type="GO" id="GO:0005737">
    <property type="term" value="C:cytoplasm"/>
    <property type="evidence" value="ECO:0007669"/>
    <property type="project" value="UniProtKB-SubCell"/>
</dbReference>
<comment type="catalytic activity">
    <reaction evidence="6">
        <text>N(2)-formyl-N(1)-(5-phospho-beta-D-ribosyl)glycinamide + L-glutamine + ATP + H2O = 2-formamido-N(1)-(5-O-phospho-beta-D-ribosyl)acetamidine + L-glutamate + ADP + phosphate + H(+)</text>
        <dbReference type="Rhea" id="RHEA:17129"/>
        <dbReference type="ChEBI" id="CHEBI:15377"/>
        <dbReference type="ChEBI" id="CHEBI:15378"/>
        <dbReference type="ChEBI" id="CHEBI:29985"/>
        <dbReference type="ChEBI" id="CHEBI:30616"/>
        <dbReference type="ChEBI" id="CHEBI:43474"/>
        <dbReference type="ChEBI" id="CHEBI:58359"/>
        <dbReference type="ChEBI" id="CHEBI:147286"/>
        <dbReference type="ChEBI" id="CHEBI:147287"/>
        <dbReference type="ChEBI" id="CHEBI:456216"/>
        <dbReference type="EC" id="6.3.5.3"/>
    </reaction>
</comment>
<dbReference type="UniPathway" id="UPA00074">
    <property type="reaction ID" value="UER00128"/>
</dbReference>
<dbReference type="HAMAP" id="MF_01926">
    <property type="entry name" value="PurS"/>
    <property type="match status" value="1"/>
</dbReference>
<dbReference type="EMBL" id="AEPY01000003">
    <property type="protein sequence ID" value="EFU80694.1"/>
    <property type="molecule type" value="Genomic_DNA"/>
</dbReference>
<comment type="similarity">
    <text evidence="6">Belongs to the PurS family.</text>
</comment>
<dbReference type="PANTHER" id="PTHR34696:SF1">
    <property type="entry name" value="PHOSPHORIBOSYLFORMYLGLYCINAMIDINE SYNTHASE SUBUNIT PURS"/>
    <property type="match status" value="1"/>
</dbReference>
<reference evidence="7 8" key="1">
    <citation type="submission" date="2010-12" db="EMBL/GenBank/DDBJ databases">
        <authorList>
            <person name="Muzny D."/>
            <person name="Qin X."/>
            <person name="Deng J."/>
            <person name="Jiang H."/>
            <person name="Liu Y."/>
            <person name="Qu J."/>
            <person name="Song X.-Z."/>
            <person name="Zhang L."/>
            <person name="Thornton R."/>
            <person name="Coyle M."/>
            <person name="Francisco L."/>
            <person name="Jackson L."/>
            <person name="Javaid M."/>
            <person name="Korchina V."/>
            <person name="Kovar C."/>
            <person name="Mata R."/>
            <person name="Mathew T."/>
            <person name="Ngo R."/>
            <person name="Nguyen L."/>
            <person name="Nguyen N."/>
            <person name="Okwuonu G."/>
            <person name="Ongeri F."/>
            <person name="Pham C."/>
            <person name="Simmons D."/>
            <person name="Wilczek-Boney K."/>
            <person name="Hale W."/>
            <person name="Jakkamsetti A."/>
            <person name="Pham P."/>
            <person name="Ruth R."/>
            <person name="San Lucas F."/>
            <person name="Warren J."/>
            <person name="Zhang J."/>
            <person name="Zhao Z."/>
            <person name="Zhou C."/>
            <person name="Zhu D."/>
            <person name="Lee S."/>
            <person name="Bess C."/>
            <person name="Blankenburg K."/>
            <person name="Forbes L."/>
            <person name="Fu Q."/>
            <person name="Gubbala S."/>
            <person name="Hirani K."/>
            <person name="Jayaseelan J.C."/>
            <person name="Lara F."/>
            <person name="Munidasa M."/>
            <person name="Palculict T."/>
            <person name="Patil S."/>
            <person name="Pu L.-L."/>
            <person name="Saada N."/>
            <person name="Tang L."/>
            <person name="Weissenberger G."/>
            <person name="Zhu Y."/>
            <person name="Hemphill L."/>
            <person name="Shang Y."/>
            <person name="Youmans B."/>
            <person name="Ayvaz T."/>
            <person name="Ross M."/>
            <person name="Santibanez J."/>
            <person name="Aqrawi P."/>
            <person name="Gross S."/>
            <person name="Joshi V."/>
            <person name="Fowler G."/>
            <person name="Nazareth L."/>
            <person name="Reid J."/>
            <person name="Worley K."/>
            <person name="Petrosino J."/>
            <person name="Highlander S."/>
            <person name="Gibbs R."/>
        </authorList>
    </citation>
    <scope>NUCLEOTIDE SEQUENCE [LARGE SCALE GENOMIC DNA]</scope>
    <source>
        <strain evidence="7 8">ATCC 51333</strain>
    </source>
</reference>
<organism evidence="7 8">
    <name type="scientific">Mobiluncus curtisii ATCC 51333</name>
    <dbReference type="NCBI Taxonomy" id="887326"/>
    <lineage>
        <taxon>Bacteria</taxon>
        <taxon>Bacillati</taxon>
        <taxon>Actinomycetota</taxon>
        <taxon>Actinomycetes</taxon>
        <taxon>Actinomycetales</taxon>
        <taxon>Actinomycetaceae</taxon>
        <taxon>Mobiluncus</taxon>
    </lineage>
</organism>
<protein>
    <recommendedName>
        <fullName evidence="6">Phosphoribosylformylglycinamidine synthase subunit PurS</fullName>
        <shortName evidence="6">FGAM synthase</shortName>
        <ecNumber evidence="6">6.3.5.3</ecNumber>
    </recommendedName>
    <alternativeName>
        <fullName evidence="6">Formylglycinamide ribonucleotide amidotransferase subunit III</fullName>
        <shortName evidence="6">FGAR amidotransferase III</shortName>
        <shortName evidence="6">FGAR-AT III</shortName>
    </alternativeName>
    <alternativeName>
        <fullName evidence="6">Phosphoribosylformylglycinamidine synthase subunit III</fullName>
    </alternativeName>
</protein>
<evidence type="ECO:0000256" key="3">
    <source>
        <dbReference type="ARBA" id="ARBA00022741"/>
    </source>
</evidence>
<comment type="subunit">
    <text evidence="6">Part of the FGAM synthase complex composed of 1 PurL, 1 PurQ and 2 PurS subunits.</text>
</comment>
<dbReference type="GO" id="GO:0005524">
    <property type="term" value="F:ATP binding"/>
    <property type="evidence" value="ECO:0007669"/>
    <property type="project" value="UniProtKB-UniRule"/>
</dbReference>
<dbReference type="Gene3D" id="3.30.1280.10">
    <property type="entry name" value="Phosphoribosylformylglycinamidine synthase subunit PurS"/>
    <property type="match status" value="1"/>
</dbReference>
<comment type="function">
    <text evidence="6">Part of the phosphoribosylformylglycinamidine synthase complex involved in the purines biosynthetic pathway. Catalyzes the ATP-dependent conversion of formylglycinamide ribonucleotide (FGAR) and glutamine to yield formylglycinamidine ribonucleotide (FGAM) and glutamate. The FGAM synthase complex is composed of three subunits. PurQ produces an ammonia molecule by converting glutamine to glutamate. PurL transfers the ammonia molecule to FGAR to form FGAM in an ATP-dependent manner. PurS interacts with PurQ and PurL and is thought to assist in the transfer of the ammonia molecule from PurQ to PurL.</text>
</comment>
<keyword evidence="3 6" id="KW-0547">Nucleotide-binding</keyword>
<evidence type="ECO:0000256" key="1">
    <source>
        <dbReference type="ARBA" id="ARBA00022490"/>
    </source>
</evidence>
<dbReference type="RefSeq" id="WP_004008852.1">
    <property type="nucleotide sequence ID" value="NZ_GL622340.1"/>
</dbReference>
<dbReference type="InterPro" id="IPR003850">
    <property type="entry name" value="PurS"/>
</dbReference>
<evidence type="ECO:0000256" key="2">
    <source>
        <dbReference type="ARBA" id="ARBA00022598"/>
    </source>
</evidence>
<dbReference type="EC" id="6.3.5.3" evidence="6"/>
<dbReference type="Proteomes" id="UP000005573">
    <property type="component" value="Unassembled WGS sequence"/>
</dbReference>
<dbReference type="GO" id="GO:0006189">
    <property type="term" value="P:'de novo' IMP biosynthetic process"/>
    <property type="evidence" value="ECO:0007669"/>
    <property type="project" value="UniProtKB-UniRule"/>
</dbReference>
<keyword evidence="2 6" id="KW-0436">Ligase</keyword>
<accession>E6LXE0</accession>
<sequence length="86" mass="9160">MGKIVVEVMVKPEILDPQGKAIKGSLARLGIENFVDVRQGKRFTLDTAGEVTAADLEAARQAAQTLLSNPIIEDVVAVKAVTEDQA</sequence>
<keyword evidence="1 6" id="KW-0963">Cytoplasm</keyword>
<dbReference type="GO" id="GO:0004642">
    <property type="term" value="F:phosphoribosylformylglycinamidine synthase activity"/>
    <property type="evidence" value="ECO:0007669"/>
    <property type="project" value="UniProtKB-UniRule"/>
</dbReference>
<comment type="pathway">
    <text evidence="6">Purine metabolism; IMP biosynthesis via de novo pathway; 5-amino-1-(5-phospho-D-ribosyl)imidazole from N(2)-formyl-N(1)-(5-phospho-D-ribosyl)glycinamide: step 1/2.</text>
</comment>
<dbReference type="HOGENOM" id="CLU_164833_1_0_11"/>
<keyword evidence="5 6" id="KW-0067">ATP-binding</keyword>
<keyword evidence="4 6" id="KW-0658">Purine biosynthesis</keyword>
<dbReference type="SUPFAM" id="SSF82697">
    <property type="entry name" value="PurS-like"/>
    <property type="match status" value="1"/>
</dbReference>
<dbReference type="AlphaFoldDB" id="E6LXE0"/>
<gene>
    <name evidence="6 7" type="primary">purS</name>
    <name evidence="7" type="ORF">HMPREF0388_0413</name>
</gene>
<evidence type="ECO:0000313" key="7">
    <source>
        <dbReference type="EMBL" id="EFU80694.1"/>
    </source>
</evidence>
<evidence type="ECO:0000313" key="8">
    <source>
        <dbReference type="Proteomes" id="UP000005573"/>
    </source>
</evidence>